<dbReference type="Proteomes" id="UP000256964">
    <property type="component" value="Unassembled WGS sequence"/>
</dbReference>
<sequence>MGPVEYAAAALVARRWTPTAQKALYRSITFQVYGDLESPGQQLVETLKRHPHLRGLVRQISIHASTPQELDWMDLFPENSLQNFTYSGAFSPALIQKDAIRTVSHLTTHGPMDAAGLQACFELPLMETLELDLTDWDPRMASGVTVDASRARNLKHLYIHIQCICQPIVNAMLAGLAHQLRSLHIHVSPCAKLDSTEGNWAEDFVGHVHRGANLSRVVFSGFPESHAAFSVRNMAEQTQRVQPFLNGIAQQSALDHLGCIGGLYTEELFRTLPHTVKALEFYVDEETLFGCEGALLDLLGRIKEDGLSLRRVSFFAAKERRTWFEAIEAVCKENGVEFVFFPVVTPLQLP</sequence>
<protein>
    <recommendedName>
        <fullName evidence="3">F-box domain-containing protein</fullName>
    </recommendedName>
</protein>
<dbReference type="OrthoDB" id="2751657at2759"/>
<dbReference type="EMBL" id="KZ857399">
    <property type="protein sequence ID" value="RDX50592.1"/>
    <property type="molecule type" value="Genomic_DNA"/>
</dbReference>
<dbReference type="STRING" id="139420.A0A371DDP8"/>
<keyword evidence="2" id="KW-1185">Reference proteome</keyword>
<evidence type="ECO:0008006" key="3">
    <source>
        <dbReference type="Google" id="ProtNLM"/>
    </source>
</evidence>
<organism evidence="1 2">
    <name type="scientific">Lentinus brumalis</name>
    <dbReference type="NCBI Taxonomy" id="2498619"/>
    <lineage>
        <taxon>Eukaryota</taxon>
        <taxon>Fungi</taxon>
        <taxon>Dikarya</taxon>
        <taxon>Basidiomycota</taxon>
        <taxon>Agaricomycotina</taxon>
        <taxon>Agaricomycetes</taxon>
        <taxon>Polyporales</taxon>
        <taxon>Polyporaceae</taxon>
        <taxon>Lentinus</taxon>
    </lineage>
</organism>
<proteinExistence type="predicted"/>
<evidence type="ECO:0000313" key="1">
    <source>
        <dbReference type="EMBL" id="RDX50592.1"/>
    </source>
</evidence>
<evidence type="ECO:0000313" key="2">
    <source>
        <dbReference type="Proteomes" id="UP000256964"/>
    </source>
</evidence>
<reference evidence="1 2" key="1">
    <citation type="journal article" date="2018" name="Biotechnol. Biofuels">
        <title>Integrative visual omics of the white-rot fungus Polyporus brumalis exposes the biotechnological potential of its oxidative enzymes for delignifying raw plant biomass.</title>
        <authorList>
            <person name="Miyauchi S."/>
            <person name="Rancon A."/>
            <person name="Drula E."/>
            <person name="Hage H."/>
            <person name="Chaduli D."/>
            <person name="Favel A."/>
            <person name="Grisel S."/>
            <person name="Henrissat B."/>
            <person name="Herpoel-Gimbert I."/>
            <person name="Ruiz-Duenas F.J."/>
            <person name="Chevret D."/>
            <person name="Hainaut M."/>
            <person name="Lin J."/>
            <person name="Wang M."/>
            <person name="Pangilinan J."/>
            <person name="Lipzen A."/>
            <person name="Lesage-Meessen L."/>
            <person name="Navarro D."/>
            <person name="Riley R."/>
            <person name="Grigoriev I.V."/>
            <person name="Zhou S."/>
            <person name="Raouche S."/>
            <person name="Rosso M.N."/>
        </authorList>
    </citation>
    <scope>NUCLEOTIDE SEQUENCE [LARGE SCALE GENOMIC DNA]</scope>
    <source>
        <strain evidence="1 2">BRFM 1820</strain>
    </source>
</reference>
<gene>
    <name evidence="1" type="ORF">OH76DRAFT_1402653</name>
</gene>
<accession>A0A371DDP8</accession>
<dbReference type="AlphaFoldDB" id="A0A371DDP8"/>
<name>A0A371DDP8_9APHY</name>